<dbReference type="PATRIC" id="fig|273678.4.peg.240"/>
<keyword evidence="2" id="KW-1185">Reference proteome</keyword>
<comment type="caution">
    <text evidence="1">The sequence shown here is derived from an EMBL/GenBank/DDBJ whole genome shotgun (WGS) entry which is preliminary data.</text>
</comment>
<dbReference type="AlphaFoldDB" id="A0A0M2HXH9"/>
<evidence type="ECO:0000313" key="1">
    <source>
        <dbReference type="EMBL" id="KJL49134.1"/>
    </source>
</evidence>
<sequence length="309" mass="32466">MINYPIPGSTLAANVSTAQALAFLKSPTQIARRFDEILADHNFLSHYLLRGKYKMQGGAVSYTPDEATSSGATAETIAPGGEYPLTALPADAALLVAAIKKGLGSEIADETVGRLQMDPIERAIQLLANDLVSQFDAASLSLILSAVSQTVGGGAWTAANTIVANVEVGKAQIKGAHRGYRATSMVLTDLQWAAVAPILLPLLPREAGNPILAGAFPNILGLDWVTSSDLPGGWQPLIVDADHLGGIGHEDIPSEEYVALATINSQNKSNVEVARFREKNDSTRIQVRKADVPIVTNPLAAAKITGTGL</sequence>
<dbReference type="STRING" id="273678.RS84_00246"/>
<accession>A0A0M2HXH9</accession>
<proteinExistence type="predicted"/>
<dbReference type="Proteomes" id="UP000033900">
    <property type="component" value="Unassembled WGS sequence"/>
</dbReference>
<dbReference type="RefSeq" id="WP_045255944.1">
    <property type="nucleotide sequence ID" value="NZ_JYJB01000004.1"/>
</dbReference>
<dbReference type="EMBL" id="JYJB01000004">
    <property type="protein sequence ID" value="KJL49134.1"/>
    <property type="molecule type" value="Genomic_DNA"/>
</dbReference>
<reference evidence="1 2" key="1">
    <citation type="submission" date="2015-02" db="EMBL/GenBank/DDBJ databases">
        <title>Draft genome sequences of ten Microbacterium spp. with emphasis on heavy metal contaminated environments.</title>
        <authorList>
            <person name="Corretto E."/>
        </authorList>
    </citation>
    <scope>NUCLEOTIDE SEQUENCE [LARGE SCALE GENOMIC DNA]</scope>
    <source>
        <strain evidence="1 2">SA35</strain>
    </source>
</reference>
<name>A0A0M2HXH9_9MICO</name>
<dbReference type="OrthoDB" id="4530824at2"/>
<gene>
    <name evidence="1" type="ORF">RS84_00246</name>
</gene>
<dbReference type="Pfam" id="PF25209">
    <property type="entry name" value="Phage_capsid_4"/>
    <property type="match status" value="1"/>
</dbReference>
<organism evidence="1 2">
    <name type="scientific">Microbacterium hydrocarbonoxydans</name>
    <dbReference type="NCBI Taxonomy" id="273678"/>
    <lineage>
        <taxon>Bacteria</taxon>
        <taxon>Bacillati</taxon>
        <taxon>Actinomycetota</taxon>
        <taxon>Actinomycetes</taxon>
        <taxon>Micrococcales</taxon>
        <taxon>Microbacteriaceae</taxon>
        <taxon>Microbacterium</taxon>
    </lineage>
</organism>
<evidence type="ECO:0000313" key="2">
    <source>
        <dbReference type="Proteomes" id="UP000033900"/>
    </source>
</evidence>
<dbReference type="SUPFAM" id="SSF56563">
    <property type="entry name" value="Major capsid protein gp5"/>
    <property type="match status" value="1"/>
</dbReference>
<evidence type="ECO:0008006" key="3">
    <source>
        <dbReference type="Google" id="ProtNLM"/>
    </source>
</evidence>
<protein>
    <recommendedName>
        <fullName evidence="3">Phage capsid family protein</fullName>
    </recommendedName>
</protein>